<dbReference type="AlphaFoldDB" id="A0A1B6BZ52"/>
<dbReference type="PROSITE" id="PS00063">
    <property type="entry name" value="ALDOKETO_REDUCTASE_3"/>
    <property type="match status" value="1"/>
</dbReference>
<dbReference type="EMBL" id="GEDC01024677">
    <property type="protein sequence ID" value="JAS12621.1"/>
    <property type="molecule type" value="Transcribed_RNA"/>
</dbReference>
<evidence type="ECO:0000313" key="9">
    <source>
        <dbReference type="EMBL" id="JAS12621.1"/>
    </source>
</evidence>
<dbReference type="SUPFAM" id="SSF51430">
    <property type="entry name" value="NAD(P)-linked oxidoreductase"/>
    <property type="match status" value="1"/>
</dbReference>
<evidence type="ECO:0000256" key="4">
    <source>
        <dbReference type="PIRSR" id="PIRSR000097-1"/>
    </source>
</evidence>
<dbReference type="Gene3D" id="3.20.20.100">
    <property type="entry name" value="NADP-dependent oxidoreductase domain"/>
    <property type="match status" value="1"/>
</dbReference>
<dbReference type="InterPro" id="IPR020471">
    <property type="entry name" value="AKR"/>
</dbReference>
<dbReference type="PROSITE" id="PS00062">
    <property type="entry name" value="ALDOKETO_REDUCTASE_2"/>
    <property type="match status" value="1"/>
</dbReference>
<keyword evidence="2" id="KW-0521">NADP</keyword>
<dbReference type="PRINTS" id="PR00069">
    <property type="entry name" value="ALDKETRDTASE"/>
</dbReference>
<keyword evidence="3" id="KW-0560">Oxidoreductase</keyword>
<evidence type="ECO:0000256" key="3">
    <source>
        <dbReference type="ARBA" id="ARBA00023002"/>
    </source>
</evidence>
<evidence type="ECO:0000256" key="6">
    <source>
        <dbReference type="PIRSR" id="PIRSR000097-3"/>
    </source>
</evidence>
<evidence type="ECO:0000256" key="2">
    <source>
        <dbReference type="ARBA" id="ARBA00022857"/>
    </source>
</evidence>
<dbReference type="PIRSF" id="PIRSF000097">
    <property type="entry name" value="AKR"/>
    <property type="match status" value="1"/>
</dbReference>
<feature type="site" description="Lowers pKa of active site Tyr" evidence="6">
    <location>
        <position position="77"/>
    </location>
</feature>
<dbReference type="PROSITE" id="PS00798">
    <property type="entry name" value="ALDOKETO_REDUCTASE_1"/>
    <property type="match status" value="1"/>
</dbReference>
<dbReference type="InterPro" id="IPR023210">
    <property type="entry name" value="NADP_OxRdtase_dom"/>
</dbReference>
<accession>A0A1B6BZ52</accession>
<dbReference type="GO" id="GO:0016491">
    <property type="term" value="F:oxidoreductase activity"/>
    <property type="evidence" value="ECO:0007669"/>
    <property type="project" value="UniProtKB-KW"/>
</dbReference>
<feature type="binding site" evidence="5">
    <location>
        <position position="110"/>
    </location>
    <ligand>
        <name>substrate</name>
    </ligand>
</feature>
<feature type="domain" description="NADP-dependent oxidoreductase" evidence="7">
    <location>
        <begin position="15"/>
        <end position="297"/>
    </location>
</feature>
<proteinExistence type="inferred from homology"/>
<sequence>MEFIEFPNGGQMPIIGYGTWQAAEDELETALEAALEAGYRHIDAAAAYMNEHVIGRVLKKWISDGRLKREDLFIVTKVPPPGVHQDRVEKYLKKSLEDLQLDYVDLYLVHTPFTLVDGKGLNPVADDGTILYDTTADLVAVWKVMEEQYDLGRTKAIGVSNFNKTQLDRITEVARIPVENIQIEIHLYLQQSDMITYCKSKNITVCAYSPLGSRGTSKIFDALGISKEIPDEMSNPEVLDIASKYGKTTAQILLRFLTQKGIAVIPKSINPERIKQNIEILDFSLNDDEISRLEALDQGEAARIVDFNFFNGIKNHPEFPF</sequence>
<dbReference type="InterPro" id="IPR018170">
    <property type="entry name" value="Aldo/ket_reductase_CS"/>
</dbReference>
<dbReference type="FunFam" id="3.20.20.100:FF:000006">
    <property type="entry name" value="Aldo-keto reductase family 1 member A1"/>
    <property type="match status" value="1"/>
</dbReference>
<evidence type="ECO:0000256" key="1">
    <source>
        <dbReference type="ARBA" id="ARBA00007905"/>
    </source>
</evidence>
<comment type="similarity">
    <text evidence="1">Belongs to the aldo/keto reductase family.</text>
</comment>
<reference evidence="8" key="1">
    <citation type="submission" date="2015-12" db="EMBL/GenBank/DDBJ databases">
        <title>De novo transcriptome assembly of four potential Pierce s Disease insect vectors from Arizona vineyards.</title>
        <authorList>
            <person name="Tassone E.E."/>
        </authorList>
    </citation>
    <scope>NUCLEOTIDE SEQUENCE</scope>
</reference>
<evidence type="ECO:0000313" key="8">
    <source>
        <dbReference type="EMBL" id="JAS06543.1"/>
    </source>
</evidence>
<evidence type="ECO:0000259" key="7">
    <source>
        <dbReference type="Pfam" id="PF00248"/>
    </source>
</evidence>
<organism evidence="8">
    <name type="scientific">Clastoptera arizonana</name>
    <name type="common">Arizona spittle bug</name>
    <dbReference type="NCBI Taxonomy" id="38151"/>
    <lineage>
        <taxon>Eukaryota</taxon>
        <taxon>Metazoa</taxon>
        <taxon>Ecdysozoa</taxon>
        <taxon>Arthropoda</taxon>
        <taxon>Hexapoda</taxon>
        <taxon>Insecta</taxon>
        <taxon>Pterygota</taxon>
        <taxon>Neoptera</taxon>
        <taxon>Paraneoptera</taxon>
        <taxon>Hemiptera</taxon>
        <taxon>Auchenorrhyncha</taxon>
        <taxon>Cercopoidea</taxon>
        <taxon>Clastopteridae</taxon>
        <taxon>Clastoptera</taxon>
    </lineage>
</organism>
<dbReference type="EMBL" id="GEDC01030755">
    <property type="protein sequence ID" value="JAS06543.1"/>
    <property type="molecule type" value="Transcribed_RNA"/>
</dbReference>
<dbReference type="Pfam" id="PF00248">
    <property type="entry name" value="Aldo_ket_red"/>
    <property type="match status" value="1"/>
</dbReference>
<gene>
    <name evidence="8" type="ORF">g.5168</name>
    <name evidence="9" type="ORF">g.5169</name>
</gene>
<evidence type="ECO:0000256" key="5">
    <source>
        <dbReference type="PIRSR" id="PIRSR000097-2"/>
    </source>
</evidence>
<dbReference type="PANTHER" id="PTHR11732">
    <property type="entry name" value="ALDO/KETO REDUCTASE"/>
    <property type="match status" value="1"/>
</dbReference>
<feature type="active site" description="Proton donor" evidence="4">
    <location>
        <position position="48"/>
    </location>
</feature>
<name>A0A1B6BZ52_9HEMI</name>
<dbReference type="InterPro" id="IPR036812">
    <property type="entry name" value="NAD(P)_OxRdtase_dom_sf"/>
</dbReference>
<protein>
    <recommendedName>
        <fullName evidence="7">NADP-dependent oxidoreductase domain-containing protein</fullName>
    </recommendedName>
</protein>